<dbReference type="Proteomes" id="UP000225706">
    <property type="component" value="Unassembled WGS sequence"/>
</dbReference>
<sequence>MAASRFVDVSDEEINLMKENAIPRNTKHVTKFGMTLFKESVTIYGHIDRKSHLKTTIGPTDLKIMPQVHVQDGKWSWIVCVSATLSLLVGMGFVFSFGIFFPVFIDYFQESREKTGLMADSLNSYTHAFYMSGTVVIAGACIPFLLLFTKKRGSEKQEAVELDNTRADTGIPVLSEYAESLESWKERCLQKISVIGVDPASIPAEKFSPKCLPPVEASDLLSYLVLETSFYTKKQFKAFKSLEAFNQMVSGFVTSVVGKVIAGKYAVRARVWHSQHMNDPLVNIWVISENDGTILSAHCLGCKAGLAESCSHIASVLFMLEATTRIHGKVAGCHENSDTENSGPSKCSPSFRSAP</sequence>
<dbReference type="PANTHER" id="PTHR47526">
    <property type="entry name" value="ATP-DEPENDENT DNA HELICASE"/>
    <property type="match status" value="1"/>
</dbReference>
<keyword evidence="2" id="KW-0812">Transmembrane</keyword>
<feature type="compositionally biased region" description="Polar residues" evidence="1">
    <location>
        <begin position="339"/>
        <end position="355"/>
    </location>
</feature>
<name>A0A2B4S0Z3_STYPI</name>
<keyword evidence="4" id="KW-1185">Reference proteome</keyword>
<dbReference type="PANTHER" id="PTHR47526:SF3">
    <property type="entry name" value="PHD-TYPE DOMAIN-CONTAINING PROTEIN"/>
    <property type="match status" value="1"/>
</dbReference>
<keyword evidence="2" id="KW-1133">Transmembrane helix</keyword>
<feature type="region of interest" description="Disordered" evidence="1">
    <location>
        <begin position="334"/>
        <end position="355"/>
    </location>
</feature>
<reference evidence="4" key="1">
    <citation type="journal article" date="2017" name="bioRxiv">
        <title>Comparative analysis of the genomes of Stylophora pistillata and Acropora digitifera provides evidence for extensive differences between species of corals.</title>
        <authorList>
            <person name="Voolstra C.R."/>
            <person name="Li Y."/>
            <person name="Liew Y.J."/>
            <person name="Baumgarten S."/>
            <person name="Zoccola D."/>
            <person name="Flot J.-F."/>
            <person name="Tambutte S."/>
            <person name="Allemand D."/>
            <person name="Aranda M."/>
        </authorList>
    </citation>
    <scope>NUCLEOTIDE SEQUENCE [LARGE SCALE GENOMIC DNA]</scope>
</reference>
<evidence type="ECO:0000256" key="2">
    <source>
        <dbReference type="SAM" id="Phobius"/>
    </source>
</evidence>
<keyword evidence="2" id="KW-0472">Membrane</keyword>
<accession>A0A2B4S0Z3</accession>
<dbReference type="OrthoDB" id="5965490at2759"/>
<evidence type="ECO:0000313" key="4">
    <source>
        <dbReference type="Proteomes" id="UP000225706"/>
    </source>
</evidence>
<evidence type="ECO:0000256" key="1">
    <source>
        <dbReference type="SAM" id="MobiDB-lite"/>
    </source>
</evidence>
<organism evidence="3 4">
    <name type="scientific">Stylophora pistillata</name>
    <name type="common">Smooth cauliflower coral</name>
    <dbReference type="NCBI Taxonomy" id="50429"/>
    <lineage>
        <taxon>Eukaryota</taxon>
        <taxon>Metazoa</taxon>
        <taxon>Cnidaria</taxon>
        <taxon>Anthozoa</taxon>
        <taxon>Hexacorallia</taxon>
        <taxon>Scleractinia</taxon>
        <taxon>Astrocoeniina</taxon>
        <taxon>Pocilloporidae</taxon>
        <taxon>Stylophora</taxon>
    </lineage>
</organism>
<evidence type="ECO:0008006" key="5">
    <source>
        <dbReference type="Google" id="ProtNLM"/>
    </source>
</evidence>
<proteinExistence type="predicted"/>
<dbReference type="STRING" id="50429.A0A2B4S0Z3"/>
<protein>
    <recommendedName>
        <fullName evidence="5">SWIM-type domain-containing protein</fullName>
    </recommendedName>
</protein>
<evidence type="ECO:0000313" key="3">
    <source>
        <dbReference type="EMBL" id="PFX23571.1"/>
    </source>
</evidence>
<feature type="transmembrane region" description="Helical" evidence="2">
    <location>
        <begin position="75"/>
        <end position="105"/>
    </location>
</feature>
<gene>
    <name evidence="3" type="ORF">AWC38_SpisGene11862</name>
</gene>
<feature type="transmembrane region" description="Helical" evidence="2">
    <location>
        <begin position="125"/>
        <end position="148"/>
    </location>
</feature>
<dbReference type="AlphaFoldDB" id="A0A2B4S0Z3"/>
<dbReference type="EMBL" id="LSMT01000203">
    <property type="protein sequence ID" value="PFX23571.1"/>
    <property type="molecule type" value="Genomic_DNA"/>
</dbReference>
<comment type="caution">
    <text evidence="3">The sequence shown here is derived from an EMBL/GenBank/DDBJ whole genome shotgun (WGS) entry which is preliminary data.</text>
</comment>